<sequence length="1065" mass="113435">MYPKRRITVQPVDAARLCGDNNGAVVSFLNCINHRVTDTPTTDLDEPLYLPSRVMVHAYAGALLVDAAVEAHQYIEEAAVNAAAVVACRVMPLRASGESSSATYSAHAGGPTKIVFFSGCQRLAEVLIDDVAAVTSSSPMRMNSCPMQCFRVEFGGSAKGMVALDMATFLKDPQTLCACTPQLGKIQMLSFEGDAISCMGPGRPGSAEVTVILSSNVAVLCGVPPTALEPWTSSAEEDPEEPAVLRASRAARQTFLAANEHSSTQVLQTIPLPSHLSSSATPLRVAWSGAATLWAIYSDGSVVAVQCVEREGIDNSAEDDDELQRPSLASSGARPASQARCSLVVSQVLETKLAAVCAQNSDFNELVIGQAEIHADPRAPALHFAVVTTDAGGTRQQHLYYGTVRLQVASAAAHLQLRQYQIRYGEQLYGVRFERGRFHILSQSTRGAGPLYVVTLPKDGPSVSSAEAGAASDAPSLAKTIMECAESELSSYCRNCEALLKELRAKAQQLTCEQDAELLLKRLMEAQHALYALLTRQQQSVGVKDLAPNESLPYRLLQRASQLFCELSVYTLFVHLGIMDTISRPVRDVLRLSEAAAMSEKAQTQWASLIRDTFRHESVYQSSVAEMAAWQAAATLCVDVLLDRLGLSAADASCTMTSVLARIGALTPDMALFILYYSYVGLEKGGGAKSAPATSSRAVQQQQRQWRESFLLLFSMPVELSLWAFTCYAVDHGVNPAKVTEGVQDSFVYVMGPAVQHLGAPPFVNLLAPVVNGLSHVGALDVILRLIPTCIAVYTAASTSVPMAVAIRLLCVAVRAGSARMIEALYEVMRGSSELRHLAGQPLAYAALHAGNVSAMRGWVEVGSPVAETIERTLQTAEGGVRRREAVLIPFYILLQRYEDALQICSSTTAADATQAQRLQVVQSYLRSFLSASSEAWGEKKSTVGADVDPRLPVDGASSLPLWRPTTLAAPLLQVGFCKLAEQLARAALSVGEHSSTNGATSAPASRALAEASAAYQSLYGAPANGLQTHARPPVFRPSTLLSSVERGSGAGSSSSPCSPPGAGG</sequence>
<organism evidence="3 4">
    <name type="scientific">Porcisia hertigi</name>
    <dbReference type="NCBI Taxonomy" id="2761500"/>
    <lineage>
        <taxon>Eukaryota</taxon>
        <taxon>Discoba</taxon>
        <taxon>Euglenozoa</taxon>
        <taxon>Kinetoplastea</taxon>
        <taxon>Metakinetoplastina</taxon>
        <taxon>Trypanosomatida</taxon>
        <taxon>Trypanosomatidae</taxon>
        <taxon>Leishmaniinae</taxon>
        <taxon>Porcisia</taxon>
    </lineage>
</organism>
<dbReference type="EMBL" id="JAFJZO010000032">
    <property type="protein sequence ID" value="KAG5496339.1"/>
    <property type="molecule type" value="Genomic_DNA"/>
</dbReference>
<dbReference type="KEGG" id="phet:94288742"/>
<dbReference type="Proteomes" id="UP000674318">
    <property type="component" value="Chromosome 32"/>
</dbReference>
<evidence type="ECO:0000313" key="4">
    <source>
        <dbReference type="Proteomes" id="UP000674318"/>
    </source>
</evidence>
<dbReference type="OrthoDB" id="272520at2759"/>
<evidence type="ECO:0000256" key="2">
    <source>
        <dbReference type="SAM" id="MobiDB-lite"/>
    </source>
</evidence>
<dbReference type="GeneID" id="94288742"/>
<accession>A0A836L2Y8</accession>
<proteinExistence type="predicted"/>
<evidence type="ECO:0000313" key="3">
    <source>
        <dbReference type="EMBL" id="KAG5496339.1"/>
    </source>
</evidence>
<reference evidence="3 4" key="1">
    <citation type="submission" date="2021-02" db="EMBL/GenBank/DDBJ databases">
        <title>Porcisia hertigi Genome sequencing and assembly.</title>
        <authorList>
            <person name="Almutairi H."/>
            <person name="Gatherer D."/>
        </authorList>
    </citation>
    <scope>NUCLEOTIDE SEQUENCE [LARGE SCALE GENOMIC DNA]</scope>
    <source>
        <strain evidence="3 4">C119</strain>
    </source>
</reference>
<feature type="coiled-coil region" evidence="1">
    <location>
        <begin position="482"/>
        <end position="513"/>
    </location>
</feature>
<gene>
    <name evidence="3" type="ORF">JKF63_02641</name>
</gene>
<comment type="caution">
    <text evidence="3">The sequence shown here is derived from an EMBL/GenBank/DDBJ whole genome shotgun (WGS) entry which is preliminary data.</text>
</comment>
<protein>
    <submittedName>
        <fullName evidence="3">Uncharacterized protein</fullName>
    </submittedName>
</protein>
<dbReference type="AlphaFoldDB" id="A0A836L2Y8"/>
<dbReference type="RefSeq" id="XP_067754822.1">
    <property type="nucleotide sequence ID" value="XM_067898665.1"/>
</dbReference>
<feature type="region of interest" description="Disordered" evidence="2">
    <location>
        <begin position="314"/>
        <end position="333"/>
    </location>
</feature>
<keyword evidence="4" id="KW-1185">Reference proteome</keyword>
<name>A0A836L2Y8_9TRYP</name>
<evidence type="ECO:0000256" key="1">
    <source>
        <dbReference type="SAM" id="Coils"/>
    </source>
</evidence>
<feature type="region of interest" description="Disordered" evidence="2">
    <location>
        <begin position="1030"/>
        <end position="1065"/>
    </location>
</feature>
<keyword evidence="1" id="KW-0175">Coiled coil</keyword>